<feature type="region of interest" description="Disordered" evidence="1">
    <location>
        <begin position="60"/>
        <end position="93"/>
    </location>
</feature>
<protein>
    <submittedName>
        <fullName evidence="2">995605b9-6fd9-4cf6-b619-dafd23f9e2d5-CDS</fullName>
    </submittedName>
</protein>
<gene>
    <name evidence="2" type="ORF">SCLTRI_LOCUS6828</name>
</gene>
<organism evidence="2 3">
    <name type="scientific">Sclerotinia trifoliorum</name>
    <dbReference type="NCBI Taxonomy" id="28548"/>
    <lineage>
        <taxon>Eukaryota</taxon>
        <taxon>Fungi</taxon>
        <taxon>Dikarya</taxon>
        <taxon>Ascomycota</taxon>
        <taxon>Pezizomycotina</taxon>
        <taxon>Leotiomycetes</taxon>
        <taxon>Helotiales</taxon>
        <taxon>Sclerotiniaceae</taxon>
        <taxon>Sclerotinia</taxon>
    </lineage>
</organism>
<name>A0A8H2VZN5_9HELO</name>
<evidence type="ECO:0000256" key="1">
    <source>
        <dbReference type="SAM" id="MobiDB-lite"/>
    </source>
</evidence>
<reference evidence="2" key="1">
    <citation type="submission" date="2020-10" db="EMBL/GenBank/DDBJ databases">
        <authorList>
            <person name="Kusch S."/>
        </authorList>
    </citation>
    <scope>NUCLEOTIDE SEQUENCE</scope>
    <source>
        <strain evidence="2">SwB9</strain>
    </source>
</reference>
<feature type="compositionally biased region" description="Low complexity" evidence="1">
    <location>
        <begin position="60"/>
        <end position="85"/>
    </location>
</feature>
<sequence length="446" mass="50260">MLCTTMNTNMIYSHSCGNLQAFLGHCHYHQSVANSFSTSKAKRKHKSYINAKIQPDISNSSLSFPSLPSQTTTPTSSIMSSSSDPPAHKPTVTSTALHTMGASLIPYLDMKVHHLIPSHRWKEIEVTGHHTRSAPAIIYNGEKNDKLFNTQRPTATILEGDKLRINCFPGRDYVKHYANIIATHLAIEGRDPEIVKVVLPEVEDGYEVFLKSNLRGLATEKTNLVIVGSFPEDILSLSEPWSGRENTDELFAWQTSTRENGFKATILKCRVCFWGDLAGQLVRCLKEICGASLQCVIYVGKLGTLAEEHMPNLTLATGSSSYVRGEFIEWENPISEEILGKEVQRGVHFTSASVLDEDQVWFEKFRERFCWVEPEIGHMAFAAMEMMIRFGYLHIVSNNLAGKFEYDLGNEREVVVLRNRDLMNEWIGRILNDFVEDLDRKLTNGA</sequence>
<comment type="caution">
    <text evidence="2">The sequence shown here is derived from an EMBL/GenBank/DDBJ whole genome shotgun (WGS) entry which is preliminary data.</text>
</comment>
<dbReference type="EMBL" id="CAJHIA010000024">
    <property type="protein sequence ID" value="CAD6447036.1"/>
    <property type="molecule type" value="Genomic_DNA"/>
</dbReference>
<evidence type="ECO:0000313" key="2">
    <source>
        <dbReference type="EMBL" id="CAD6447036.1"/>
    </source>
</evidence>
<dbReference type="AlphaFoldDB" id="A0A8H2VZN5"/>
<keyword evidence="3" id="KW-1185">Reference proteome</keyword>
<accession>A0A8H2VZN5</accession>
<proteinExistence type="predicted"/>
<dbReference type="Proteomes" id="UP000624404">
    <property type="component" value="Unassembled WGS sequence"/>
</dbReference>
<dbReference type="OrthoDB" id="3503419at2759"/>
<evidence type="ECO:0000313" key="3">
    <source>
        <dbReference type="Proteomes" id="UP000624404"/>
    </source>
</evidence>